<gene>
    <name evidence="6" type="ORF">JM946_10160</name>
</gene>
<proteinExistence type="inferred from homology"/>
<comment type="similarity">
    <text evidence="2">Belongs to the SdhE FAD assembly factor family.</text>
</comment>
<evidence type="ECO:0000256" key="2">
    <source>
        <dbReference type="ARBA" id="ARBA00008571"/>
    </source>
</evidence>
<dbReference type="InterPro" id="IPR050531">
    <property type="entry name" value="SdhE_FAD_assembly_factor"/>
</dbReference>
<dbReference type="Proteomes" id="UP000661077">
    <property type="component" value="Unassembled WGS sequence"/>
</dbReference>
<organism evidence="6 7">
    <name type="scientific">Steroidobacter gossypii</name>
    <dbReference type="NCBI Taxonomy" id="2805490"/>
    <lineage>
        <taxon>Bacteria</taxon>
        <taxon>Pseudomonadati</taxon>
        <taxon>Pseudomonadota</taxon>
        <taxon>Gammaproteobacteria</taxon>
        <taxon>Steroidobacterales</taxon>
        <taxon>Steroidobacteraceae</taxon>
        <taxon>Steroidobacter</taxon>
    </lineage>
</organism>
<comment type="subcellular location">
    <subcellularLocation>
        <location evidence="1">Cytoplasm</location>
    </subcellularLocation>
</comment>
<keyword evidence="7" id="KW-1185">Reference proteome</keyword>
<keyword evidence="4" id="KW-0963">Cytoplasm</keyword>
<protein>
    <recommendedName>
        <fullName evidence="3">FAD assembly factor SdhE</fullName>
    </recommendedName>
</protein>
<evidence type="ECO:0000256" key="1">
    <source>
        <dbReference type="ARBA" id="ARBA00004496"/>
    </source>
</evidence>
<sequence>MSDSEPTPDPQQPSTGALRWRCRRGMRELDVLLERYLEERYPSAPAAEQQAFAALLEAPDPQLFAYVVQREVPEDPEWAHVIARLRNADSSGTSAADR</sequence>
<name>A0ABS1WVV8_9GAMM</name>
<comment type="caution">
    <text evidence="6">The sequence shown here is derived from an EMBL/GenBank/DDBJ whole genome shotgun (WGS) entry which is preliminary data.</text>
</comment>
<evidence type="ECO:0000256" key="3">
    <source>
        <dbReference type="ARBA" id="ARBA00019418"/>
    </source>
</evidence>
<dbReference type="PANTHER" id="PTHR39585:SF1">
    <property type="entry name" value="FAD ASSEMBLY FACTOR SDHE"/>
    <property type="match status" value="1"/>
</dbReference>
<dbReference type="SUPFAM" id="SSF109910">
    <property type="entry name" value="YgfY-like"/>
    <property type="match status" value="1"/>
</dbReference>
<evidence type="ECO:0000256" key="4">
    <source>
        <dbReference type="ARBA" id="ARBA00022490"/>
    </source>
</evidence>
<keyword evidence="5" id="KW-0143">Chaperone</keyword>
<accession>A0ABS1WVV8</accession>
<evidence type="ECO:0000256" key="5">
    <source>
        <dbReference type="ARBA" id="ARBA00023186"/>
    </source>
</evidence>
<dbReference type="RefSeq" id="WP_203167178.1">
    <property type="nucleotide sequence ID" value="NZ_JAEVLS010000002.1"/>
</dbReference>
<evidence type="ECO:0000313" key="7">
    <source>
        <dbReference type="Proteomes" id="UP000661077"/>
    </source>
</evidence>
<dbReference type="PANTHER" id="PTHR39585">
    <property type="entry name" value="FAD ASSEMBLY FACTOR SDHE"/>
    <property type="match status" value="1"/>
</dbReference>
<dbReference type="Gene3D" id="1.10.150.250">
    <property type="entry name" value="Flavinator of succinate dehydrogenase"/>
    <property type="match status" value="1"/>
</dbReference>
<dbReference type="InterPro" id="IPR036714">
    <property type="entry name" value="SDH_sf"/>
</dbReference>
<reference evidence="6 7" key="1">
    <citation type="journal article" date="2021" name="Int. J. Syst. Evol. Microbiol.">
        <title>Steroidobacter gossypii sp. nov., isolated from soil of cotton cropping field.</title>
        <authorList>
            <person name="Huang R."/>
            <person name="Yang S."/>
            <person name="Zhen C."/>
            <person name="Liu W."/>
        </authorList>
    </citation>
    <scope>NUCLEOTIDE SEQUENCE [LARGE SCALE GENOMIC DNA]</scope>
    <source>
        <strain evidence="6 7">S1-65</strain>
    </source>
</reference>
<dbReference type="EMBL" id="JAEVLS010000002">
    <property type="protein sequence ID" value="MBM0105116.1"/>
    <property type="molecule type" value="Genomic_DNA"/>
</dbReference>
<evidence type="ECO:0000313" key="6">
    <source>
        <dbReference type="EMBL" id="MBM0105116.1"/>
    </source>
</evidence>
<dbReference type="InterPro" id="IPR005631">
    <property type="entry name" value="SDH"/>
</dbReference>
<dbReference type="Pfam" id="PF03937">
    <property type="entry name" value="Sdh5"/>
    <property type="match status" value="1"/>
</dbReference>